<proteinExistence type="predicted"/>
<dbReference type="InterPro" id="IPR046100">
    <property type="entry name" value="DUF6037"/>
</dbReference>
<dbReference type="EMBL" id="CP025198">
    <property type="protein sequence ID" value="AXE39009.1"/>
    <property type="molecule type" value="Genomic_DNA"/>
</dbReference>
<keyword evidence="3" id="KW-1185">Reference proteome</keyword>
<dbReference type="Pfam" id="PF19503">
    <property type="entry name" value="DUF6037"/>
    <property type="match status" value="1"/>
</dbReference>
<reference evidence="2 3" key="1">
    <citation type="submission" date="2017-12" db="EMBL/GenBank/DDBJ databases">
        <title>The whole genome sequence of the Acidipropionibacterium virtanenii sp. nov. type strain JS278.</title>
        <authorList>
            <person name="Laine P."/>
            <person name="Deptula P."/>
            <person name="Varmanen P."/>
            <person name="Auvinen P."/>
        </authorList>
    </citation>
    <scope>NUCLEOTIDE SEQUENCE [LARGE SCALE GENOMIC DNA]</scope>
    <source>
        <strain evidence="2 3">JS278</strain>
    </source>
</reference>
<evidence type="ECO:0000313" key="2">
    <source>
        <dbReference type="EMBL" id="AXE39009.1"/>
    </source>
</evidence>
<dbReference type="OrthoDB" id="5192727at2"/>
<protein>
    <submittedName>
        <fullName evidence="2">Uncharacterized protein</fullName>
    </submittedName>
</protein>
<name>A0A344UUR1_9ACTN</name>
<dbReference type="AlphaFoldDB" id="A0A344UUR1"/>
<sequence>MAGYTSADKALDLLERTYGPQKLLTRHCYLTEDLLKSAPRPHLNGAQSRKKEYHSHPGEPAMTDLPQITDALNRTRAAGGQRVLYRFTLTVGATRHEFDSLLTAENDPPHDLLIAHVGTSGWSAIYQVDQGPRGMLWASALLDRSTYKALLAVLGIGHSGNRPWPTSELLQAADAGAIHAKVRAWVPPHEIPRTMRNEVEEADKTAFIGWIDWQDDRLHRRPTASNLQKTSRLLGSDIAAFCKERGISSRWADPASLTRDRRSGRRPTPPGFQRRP</sequence>
<evidence type="ECO:0000313" key="3">
    <source>
        <dbReference type="Proteomes" id="UP000251995"/>
    </source>
</evidence>
<accession>A0A344UUR1</accession>
<dbReference type="Proteomes" id="UP000251995">
    <property type="component" value="Chromosome"/>
</dbReference>
<dbReference type="RefSeq" id="WP_147243177.1">
    <property type="nucleotide sequence ID" value="NZ_CP025198.1"/>
</dbReference>
<dbReference type="KEGG" id="acij:JS278_01851"/>
<feature type="region of interest" description="Disordered" evidence="1">
    <location>
        <begin position="39"/>
        <end position="65"/>
    </location>
</feature>
<feature type="region of interest" description="Disordered" evidence="1">
    <location>
        <begin position="252"/>
        <end position="276"/>
    </location>
</feature>
<evidence type="ECO:0000256" key="1">
    <source>
        <dbReference type="SAM" id="MobiDB-lite"/>
    </source>
</evidence>
<gene>
    <name evidence="2" type="ORF">JS278_01851</name>
</gene>
<organism evidence="2 3">
    <name type="scientific">Acidipropionibacterium virtanenii</name>
    <dbReference type="NCBI Taxonomy" id="2057246"/>
    <lineage>
        <taxon>Bacteria</taxon>
        <taxon>Bacillati</taxon>
        <taxon>Actinomycetota</taxon>
        <taxon>Actinomycetes</taxon>
        <taxon>Propionibacteriales</taxon>
        <taxon>Propionibacteriaceae</taxon>
        <taxon>Acidipropionibacterium</taxon>
    </lineage>
</organism>